<dbReference type="EMBL" id="BMAV01026556">
    <property type="protein sequence ID" value="GFS51522.1"/>
    <property type="molecule type" value="Genomic_DNA"/>
</dbReference>
<name>A0A8X6K0H4_9ARAC</name>
<keyword evidence="3" id="KW-1185">Reference proteome</keyword>
<gene>
    <name evidence="2" type="ORF">TNIN_41011</name>
</gene>
<feature type="non-terminal residue" evidence="2">
    <location>
        <position position="1"/>
    </location>
</feature>
<feature type="compositionally biased region" description="Low complexity" evidence="1">
    <location>
        <begin position="26"/>
        <end position="41"/>
    </location>
</feature>
<comment type="caution">
    <text evidence="2">The sequence shown here is derived from an EMBL/GenBank/DDBJ whole genome shotgun (WGS) entry which is preliminary data.</text>
</comment>
<evidence type="ECO:0000256" key="1">
    <source>
        <dbReference type="SAM" id="MobiDB-lite"/>
    </source>
</evidence>
<proteinExistence type="predicted"/>
<protein>
    <submittedName>
        <fullName evidence="2">Uncharacterized protein</fullName>
    </submittedName>
</protein>
<dbReference type="Proteomes" id="UP000886998">
    <property type="component" value="Unassembled WGS sequence"/>
</dbReference>
<evidence type="ECO:0000313" key="3">
    <source>
        <dbReference type="Proteomes" id="UP000886998"/>
    </source>
</evidence>
<feature type="compositionally biased region" description="Basic and acidic residues" evidence="1">
    <location>
        <begin position="1"/>
        <end position="11"/>
    </location>
</feature>
<evidence type="ECO:0000313" key="2">
    <source>
        <dbReference type="EMBL" id="GFS51522.1"/>
    </source>
</evidence>
<reference evidence="2" key="1">
    <citation type="submission" date="2020-08" db="EMBL/GenBank/DDBJ databases">
        <title>Multicomponent nature underlies the extraordinary mechanical properties of spider dragline silk.</title>
        <authorList>
            <person name="Kono N."/>
            <person name="Nakamura H."/>
            <person name="Mori M."/>
            <person name="Yoshida Y."/>
            <person name="Ohtoshi R."/>
            <person name="Malay A.D."/>
            <person name="Moran D.A.P."/>
            <person name="Tomita M."/>
            <person name="Numata K."/>
            <person name="Arakawa K."/>
        </authorList>
    </citation>
    <scope>NUCLEOTIDE SEQUENCE</scope>
</reference>
<organism evidence="2 3">
    <name type="scientific">Trichonephila inaurata madagascariensis</name>
    <dbReference type="NCBI Taxonomy" id="2747483"/>
    <lineage>
        <taxon>Eukaryota</taxon>
        <taxon>Metazoa</taxon>
        <taxon>Ecdysozoa</taxon>
        <taxon>Arthropoda</taxon>
        <taxon>Chelicerata</taxon>
        <taxon>Arachnida</taxon>
        <taxon>Araneae</taxon>
        <taxon>Araneomorphae</taxon>
        <taxon>Entelegynae</taxon>
        <taxon>Araneoidea</taxon>
        <taxon>Nephilidae</taxon>
        <taxon>Trichonephila</taxon>
        <taxon>Trichonephila inaurata</taxon>
    </lineage>
</organism>
<sequence>RNPRKRSDCWKRNPRQRNRRSSFGYWNRSSRSPHWSRSWKTRSWTRSSHRSWTRQSYFVKKRTVD</sequence>
<feature type="region of interest" description="Disordered" evidence="1">
    <location>
        <begin position="1"/>
        <end position="41"/>
    </location>
</feature>
<accession>A0A8X6K0H4</accession>
<dbReference type="AlphaFoldDB" id="A0A8X6K0H4"/>